<dbReference type="InterPro" id="IPR001753">
    <property type="entry name" value="Enoyl-CoA_hydra/iso"/>
</dbReference>
<dbReference type="Gene3D" id="3.90.226.10">
    <property type="entry name" value="2-enoyl-CoA Hydratase, Chain A, domain 1"/>
    <property type="match status" value="1"/>
</dbReference>
<dbReference type="Pfam" id="PF00378">
    <property type="entry name" value="ECH_1"/>
    <property type="match status" value="1"/>
</dbReference>
<dbReference type="InterPro" id="IPR029045">
    <property type="entry name" value="ClpP/crotonase-like_dom_sf"/>
</dbReference>
<dbReference type="EMBL" id="CP015095">
    <property type="protein sequence ID" value="APZ55286.1"/>
    <property type="molecule type" value="Genomic_DNA"/>
</dbReference>
<comment type="similarity">
    <text evidence="1">Belongs to the enoyl-CoA hydratase/isomerase family.</text>
</comment>
<keyword evidence="3" id="KW-0614">Plasmid</keyword>
<organism evidence="3 4">
    <name type="scientific">Salipiger abyssi</name>
    <dbReference type="NCBI Taxonomy" id="1250539"/>
    <lineage>
        <taxon>Bacteria</taxon>
        <taxon>Pseudomonadati</taxon>
        <taxon>Pseudomonadota</taxon>
        <taxon>Alphaproteobacteria</taxon>
        <taxon>Rhodobacterales</taxon>
        <taxon>Roseobacteraceae</taxon>
        <taxon>Salipiger</taxon>
    </lineage>
</organism>
<name>A0A1P8V100_9RHOB</name>
<dbReference type="GO" id="GO:0016853">
    <property type="term" value="F:isomerase activity"/>
    <property type="evidence" value="ECO:0007669"/>
    <property type="project" value="UniProtKB-KW"/>
</dbReference>
<evidence type="ECO:0000256" key="2">
    <source>
        <dbReference type="SAM" id="MobiDB-lite"/>
    </source>
</evidence>
<dbReference type="RefSeq" id="WP_076706221.1">
    <property type="nucleotide sequence ID" value="NZ_CP015095.1"/>
</dbReference>
<dbReference type="PANTHER" id="PTHR43802:SF1">
    <property type="entry name" value="IP11341P-RELATED"/>
    <property type="match status" value="1"/>
</dbReference>
<dbReference type="CDD" id="cd06558">
    <property type="entry name" value="crotonase-like"/>
    <property type="match status" value="1"/>
</dbReference>
<gene>
    <name evidence="3" type="ORF">Ga0080574_TMP5004</name>
</gene>
<dbReference type="PANTHER" id="PTHR43802">
    <property type="entry name" value="ENOYL-COA HYDRATASE"/>
    <property type="match status" value="1"/>
</dbReference>
<accession>A0A1P8V100</accession>
<proteinExistence type="inferred from homology"/>
<keyword evidence="4" id="KW-1185">Reference proteome</keyword>
<feature type="region of interest" description="Disordered" evidence="2">
    <location>
        <begin position="259"/>
        <end position="280"/>
    </location>
</feature>
<evidence type="ECO:0000313" key="3">
    <source>
        <dbReference type="EMBL" id="APZ55286.1"/>
    </source>
</evidence>
<dbReference type="OrthoDB" id="9781757at2"/>
<dbReference type="KEGG" id="paby:Ga0080574_TMP5004"/>
<dbReference type="Gene3D" id="1.10.12.10">
    <property type="entry name" value="Lyase 2-enoyl-coa Hydratase, Chain A, domain 2"/>
    <property type="match status" value="1"/>
</dbReference>
<protein>
    <submittedName>
        <fullName evidence="3">2-(1,2-epoxy-1,2-dihydrophenyl)acetyl-CoA isomerase</fullName>
        <ecNumber evidence="3">5.3.3.18</ecNumber>
    </submittedName>
</protein>
<keyword evidence="3" id="KW-0413">Isomerase</keyword>
<reference evidence="3 4" key="1">
    <citation type="submission" date="2016-04" db="EMBL/GenBank/DDBJ databases">
        <title>Deep-sea bacteria in the southern Pacific.</title>
        <authorList>
            <person name="Tang K."/>
        </authorList>
    </citation>
    <scope>NUCLEOTIDE SEQUENCE [LARGE SCALE GENOMIC DNA]</scope>
    <source>
        <strain evidence="3 4">JLT2014</strain>
        <plasmid evidence="4">ppaby4</plasmid>
    </source>
</reference>
<geneLocation type="plasmid" evidence="4">
    <name>ppaby4</name>
</geneLocation>
<evidence type="ECO:0000256" key="1">
    <source>
        <dbReference type="ARBA" id="ARBA00005254"/>
    </source>
</evidence>
<dbReference type="InterPro" id="IPR014748">
    <property type="entry name" value="Enoyl-CoA_hydra_C"/>
</dbReference>
<sequence>MIKEYPHVETEQRGPVLIIRLANEKASNSLTREMRMSLRDIVREIEDDHTVRAVYLTAKGKNFCAGGDLRMLTDANEPWPVHRRFRHAASLFPPLMKLNRPVVCGVRGVAIGGGMGLALMTDLVIVGESAKFSAGFFRLGAVPDCLTLYTLPRTIGLSRTRNFIYTNGSWNAQEIVDNGLALKVVPDDQVDAEGIAMAEKLAAGPAEVMGVAKQLLLKSFESSLDELMDYEGFGQVLAMSSVEFREGLQALVEKRPSDPMGAAAAVPYNDGLPSAGGGKG</sequence>
<evidence type="ECO:0000313" key="4">
    <source>
        <dbReference type="Proteomes" id="UP000187059"/>
    </source>
</evidence>
<dbReference type="SUPFAM" id="SSF52096">
    <property type="entry name" value="ClpP/crotonase"/>
    <property type="match status" value="1"/>
</dbReference>
<dbReference type="AlphaFoldDB" id="A0A1P8V100"/>
<dbReference type="Proteomes" id="UP000187059">
    <property type="component" value="Plasmid pPABY4"/>
</dbReference>
<dbReference type="EC" id="5.3.3.18" evidence="3"/>